<dbReference type="RefSeq" id="WP_018324388.1">
    <property type="nucleotide sequence ID" value="NZ_JACHBK010000003.1"/>
</dbReference>
<dbReference type="PANTHER" id="PTHR42693">
    <property type="entry name" value="ARYLSULFATASE FAMILY MEMBER"/>
    <property type="match status" value="1"/>
</dbReference>
<protein>
    <submittedName>
        <fullName evidence="7">Arylsulfatase</fullName>
        <ecNumber evidence="7">3.1.6.1</ecNumber>
    </submittedName>
</protein>
<feature type="signal peptide" evidence="5">
    <location>
        <begin position="1"/>
        <end position="25"/>
    </location>
</feature>
<dbReference type="InterPro" id="IPR050738">
    <property type="entry name" value="Sulfatase"/>
</dbReference>
<keyword evidence="8" id="KW-1185">Reference proteome</keyword>
<keyword evidence="2" id="KW-0479">Metal-binding</keyword>
<dbReference type="PROSITE" id="PS51257">
    <property type="entry name" value="PROKAR_LIPOPROTEIN"/>
    <property type="match status" value="1"/>
</dbReference>
<dbReference type="Gene3D" id="3.30.1120.10">
    <property type="match status" value="1"/>
</dbReference>
<reference evidence="7 8" key="1">
    <citation type="submission" date="2020-08" db="EMBL/GenBank/DDBJ databases">
        <title>Genomic Encyclopedia of Type Strains, Phase IV (KMG-V): Genome sequencing to study the core and pangenomes of soil and plant-associated prokaryotes.</title>
        <authorList>
            <person name="Whitman W."/>
        </authorList>
    </citation>
    <scope>NUCLEOTIDE SEQUENCE [LARGE SCALE GENOMIC DNA]</scope>
    <source>
        <strain evidence="7 8">SEMIA 4084</strain>
    </source>
</reference>
<dbReference type="SUPFAM" id="SSF53649">
    <property type="entry name" value="Alkaline phosphatase-like"/>
    <property type="match status" value="1"/>
</dbReference>
<keyword evidence="4" id="KW-0106">Calcium</keyword>
<keyword evidence="5" id="KW-0732">Signal</keyword>
<keyword evidence="3 7" id="KW-0378">Hydrolase</keyword>
<sequence length="813" mass="89002">MKIGSSMLACAGLLALSCVSGFAQQATGVLGSPGATTTIDGKRLPQPDPQFGGVIKEKASESQPWWSPRIVPPHGAPNVLLIMTDDAGFGAPGTFGGVVPTPALDRIANEGLRFTNFHSTSLCSPTRAALITGRNHHVAGFGVVGEIATGYPGYDSIIRKENGTIGTILKEHGYATSWFGKNHNTPFYQASQAGPFDQWPIGMGFDYFYGFVGGDASQWQPNLFRNTTAIYPFEGNPGWNLTTAMADDAIQYMKQLKEIAPDKPFFVYYVPGGTHAPHHPAPEWVKKISDMHLFDEGWNKIRETIFANQKRLGIMPENAKLTPWPKELPEWDSLNLEQKKLFIRQADVYGAYLAYTDNEIGRVIQAVEDLGELEDTLIIYISGDNGASAEGMVNGTPNEFTTFNGVPVPVKDQYLWYEFWGSDRTFPHFSAGWAWAMGTPFKWMKQVPSHFGGTAQGMAMSWPGHITDSGGIRRQFHHVIDIVPTILEATGIAAPDTINGAKQRAIEGVSMMYAWDKTNADAPSARKTQYFEMLGNRAIYQDGWVAATTPATLPWELSTETPPDVITGYKWELYNVAVDPTQFDDLAVKMPEKVKEMQALFYSEAAKYDVLPIDNSTLARWNAPRPSLTAGRTEFTYSGELSGVPKSAAPNILNRSYTITAEVEIPEGGAEGMIVTEGGRFGGYGLFLSKGELGFGSGKIVFLYNLLDLKRTAWEGPTLDAGMHTIVFDFKSDGPGLGKGGTGVLSVDGKEVARNSLEHATPVTFPEDESFDVGLDTRSGVAMIEYRYDAPFKFTGKINKLNFKLDEEAKAKP</sequence>
<name>A0A7W8U8Y4_9HYPH</name>
<dbReference type="CDD" id="cd16025">
    <property type="entry name" value="PAS_like"/>
    <property type="match status" value="1"/>
</dbReference>
<dbReference type="PANTHER" id="PTHR42693:SF43">
    <property type="entry name" value="BLL2667 PROTEIN"/>
    <property type="match status" value="1"/>
</dbReference>
<comment type="similarity">
    <text evidence="1">Belongs to the sulfatase family.</text>
</comment>
<dbReference type="GO" id="GO:0046872">
    <property type="term" value="F:metal ion binding"/>
    <property type="evidence" value="ECO:0007669"/>
    <property type="project" value="UniProtKB-KW"/>
</dbReference>
<evidence type="ECO:0000259" key="6">
    <source>
        <dbReference type="Pfam" id="PF00884"/>
    </source>
</evidence>
<dbReference type="PROSITE" id="PS00523">
    <property type="entry name" value="SULFATASE_1"/>
    <property type="match status" value="1"/>
</dbReference>
<dbReference type="InterPro" id="IPR017850">
    <property type="entry name" value="Alkaline_phosphatase_core_sf"/>
</dbReference>
<comment type="caution">
    <text evidence="7">The sequence shown here is derived from an EMBL/GenBank/DDBJ whole genome shotgun (WGS) entry which is preliminary data.</text>
</comment>
<feature type="chain" id="PRO_5030674061" evidence="5">
    <location>
        <begin position="26"/>
        <end position="813"/>
    </location>
</feature>
<dbReference type="EC" id="3.1.6.1" evidence="7"/>
<gene>
    <name evidence="7" type="ORF">GGD55_001719</name>
</gene>
<feature type="domain" description="Sulfatase N-terminal" evidence="6">
    <location>
        <begin position="77"/>
        <end position="492"/>
    </location>
</feature>
<evidence type="ECO:0000256" key="2">
    <source>
        <dbReference type="ARBA" id="ARBA00022723"/>
    </source>
</evidence>
<organism evidence="7 8">
    <name type="scientific">Rhizobium giardinii</name>
    <dbReference type="NCBI Taxonomy" id="56731"/>
    <lineage>
        <taxon>Bacteria</taxon>
        <taxon>Pseudomonadati</taxon>
        <taxon>Pseudomonadota</taxon>
        <taxon>Alphaproteobacteria</taxon>
        <taxon>Hyphomicrobiales</taxon>
        <taxon>Rhizobiaceae</taxon>
        <taxon>Rhizobium/Agrobacterium group</taxon>
        <taxon>Rhizobium</taxon>
    </lineage>
</organism>
<dbReference type="AlphaFoldDB" id="A0A7W8U8Y4"/>
<proteinExistence type="inferred from homology"/>
<evidence type="ECO:0000256" key="4">
    <source>
        <dbReference type="ARBA" id="ARBA00022837"/>
    </source>
</evidence>
<dbReference type="Proteomes" id="UP000585507">
    <property type="component" value="Unassembled WGS sequence"/>
</dbReference>
<evidence type="ECO:0000313" key="8">
    <source>
        <dbReference type="Proteomes" id="UP000585507"/>
    </source>
</evidence>
<dbReference type="GO" id="GO:0004065">
    <property type="term" value="F:arylsulfatase activity"/>
    <property type="evidence" value="ECO:0007669"/>
    <property type="project" value="UniProtKB-EC"/>
</dbReference>
<evidence type="ECO:0000256" key="1">
    <source>
        <dbReference type="ARBA" id="ARBA00008779"/>
    </source>
</evidence>
<evidence type="ECO:0000256" key="3">
    <source>
        <dbReference type="ARBA" id="ARBA00022801"/>
    </source>
</evidence>
<dbReference type="InterPro" id="IPR024607">
    <property type="entry name" value="Sulfatase_CS"/>
</dbReference>
<dbReference type="InterPro" id="IPR000917">
    <property type="entry name" value="Sulfatase_N"/>
</dbReference>
<dbReference type="EMBL" id="JACHBK010000003">
    <property type="protein sequence ID" value="MBB5535036.1"/>
    <property type="molecule type" value="Genomic_DNA"/>
</dbReference>
<evidence type="ECO:0000256" key="5">
    <source>
        <dbReference type="SAM" id="SignalP"/>
    </source>
</evidence>
<dbReference type="Pfam" id="PF00884">
    <property type="entry name" value="Sulfatase"/>
    <property type="match status" value="1"/>
</dbReference>
<evidence type="ECO:0000313" key="7">
    <source>
        <dbReference type="EMBL" id="MBB5535036.1"/>
    </source>
</evidence>
<dbReference type="Gene3D" id="3.40.720.10">
    <property type="entry name" value="Alkaline Phosphatase, subunit A"/>
    <property type="match status" value="1"/>
</dbReference>
<accession>A0A7W8U8Y4</accession>